<sequence>MKSIKPFALLRWLLAIVALGVMLAVLLKQSPAPEAQPKPTPDTAKPANNPEPDTAEEVFGSPLPALQSLEQLDLDTPPARRGLDLQHWTTAQGTKVYYMRAEELPMLDVQLLFAAGASRDGDQPGLAMLTNALLNEGTNNLSADDIASGFERLGAEFSNGAYRDMGLVRLRSLTDSDKLEPALALFAQVLAQPAFPAKAVTRVREQMLAGLQYRMQRPGSLASEAFWSTLYPNHPYGNLPDGEADSLKVISRADLQRFHQTYYAAGNAVIALVGDIDRDQAEQLAQHLADALPEGQAAPTTPDPEPVAATQKQIDFNSEQTQVIVGQQGIKRGDPDYAALYLGNQILGGSGFGSRLMEQVREKRGLAYSVSSGFTPMQAPGPFSISLQTRSDQTELALEVVNSTLDDFIAKGPTQAELVRAKQQILGEFPLSTASNSAIVSQLAAIGFYNLPLNNMQLFLDQVQALTVEQIQAAFAAHLDPAHRVTITVGPPQPEEDATSGESAPEATETASENDATKPAETKP</sequence>
<feature type="region of interest" description="Disordered" evidence="1">
    <location>
        <begin position="32"/>
        <end position="58"/>
    </location>
</feature>
<feature type="domain" description="Peptidase M16 N-terminal" evidence="2">
    <location>
        <begin position="108"/>
        <end position="238"/>
    </location>
</feature>
<dbReference type="PANTHER" id="PTHR11851">
    <property type="entry name" value="METALLOPROTEASE"/>
    <property type="match status" value="1"/>
</dbReference>
<evidence type="ECO:0000313" key="4">
    <source>
        <dbReference type="EMBL" id="ROZ87895.1"/>
    </source>
</evidence>
<dbReference type="RefSeq" id="WP_123888182.1">
    <property type="nucleotide sequence ID" value="NZ_RKKU01000002.1"/>
</dbReference>
<feature type="compositionally biased region" description="Low complexity" evidence="1">
    <location>
        <begin position="500"/>
        <end position="513"/>
    </location>
</feature>
<evidence type="ECO:0000313" key="5">
    <source>
        <dbReference type="Proteomes" id="UP000275199"/>
    </source>
</evidence>
<gene>
    <name evidence="4" type="ORF">EF096_03255</name>
</gene>
<feature type="domain" description="Peptidase M16 C-terminal" evidence="3">
    <location>
        <begin position="250"/>
        <end position="424"/>
    </location>
</feature>
<organism evidence="4 5">
    <name type="scientific">Pseudomonas neustonica</name>
    <dbReference type="NCBI Taxonomy" id="2487346"/>
    <lineage>
        <taxon>Bacteria</taxon>
        <taxon>Pseudomonadati</taxon>
        <taxon>Pseudomonadota</taxon>
        <taxon>Gammaproteobacteria</taxon>
        <taxon>Pseudomonadales</taxon>
        <taxon>Pseudomonadaceae</taxon>
        <taxon>Pseudomonas</taxon>
    </lineage>
</organism>
<feature type="region of interest" description="Disordered" evidence="1">
    <location>
        <begin position="486"/>
        <end position="524"/>
    </location>
</feature>
<accession>A0ABX9XQ81</accession>
<protein>
    <submittedName>
        <fullName evidence="4">Insulinase family protein</fullName>
    </submittedName>
</protein>
<dbReference type="EMBL" id="RKKU01000002">
    <property type="protein sequence ID" value="ROZ87895.1"/>
    <property type="molecule type" value="Genomic_DNA"/>
</dbReference>
<name>A0ABX9XQ81_9PSED</name>
<evidence type="ECO:0000256" key="1">
    <source>
        <dbReference type="SAM" id="MobiDB-lite"/>
    </source>
</evidence>
<evidence type="ECO:0000259" key="2">
    <source>
        <dbReference type="Pfam" id="PF00675"/>
    </source>
</evidence>
<dbReference type="Pfam" id="PF05193">
    <property type="entry name" value="Peptidase_M16_C"/>
    <property type="match status" value="1"/>
</dbReference>
<dbReference type="PANTHER" id="PTHR11851:SF224">
    <property type="entry name" value="PROCESSING PROTEASE"/>
    <property type="match status" value="1"/>
</dbReference>
<feature type="compositionally biased region" description="Basic and acidic residues" evidence="1">
    <location>
        <begin position="515"/>
        <end position="524"/>
    </location>
</feature>
<keyword evidence="5" id="KW-1185">Reference proteome</keyword>
<comment type="caution">
    <text evidence="4">The sequence shown here is derived from an EMBL/GenBank/DDBJ whole genome shotgun (WGS) entry which is preliminary data.</text>
</comment>
<dbReference type="SUPFAM" id="SSF63411">
    <property type="entry name" value="LuxS/MPP-like metallohydrolase"/>
    <property type="match status" value="2"/>
</dbReference>
<dbReference type="Pfam" id="PF00675">
    <property type="entry name" value="Peptidase_M16"/>
    <property type="match status" value="1"/>
</dbReference>
<dbReference type="InterPro" id="IPR007863">
    <property type="entry name" value="Peptidase_M16_C"/>
</dbReference>
<dbReference type="Proteomes" id="UP000275199">
    <property type="component" value="Unassembled WGS sequence"/>
</dbReference>
<dbReference type="Gene3D" id="3.30.830.10">
    <property type="entry name" value="Metalloenzyme, LuxS/M16 peptidase-like"/>
    <property type="match status" value="2"/>
</dbReference>
<dbReference type="InterPro" id="IPR011765">
    <property type="entry name" value="Pept_M16_N"/>
</dbReference>
<evidence type="ECO:0000259" key="3">
    <source>
        <dbReference type="Pfam" id="PF05193"/>
    </source>
</evidence>
<proteinExistence type="predicted"/>
<dbReference type="InterPro" id="IPR011249">
    <property type="entry name" value="Metalloenz_LuxS/M16"/>
</dbReference>
<reference evidence="4 5" key="1">
    <citation type="submission" date="2018-11" db="EMBL/GenBank/DDBJ databases">
        <authorList>
            <person name="Jang G.I."/>
            <person name="Hwang C.Y."/>
        </authorList>
    </citation>
    <scope>NUCLEOTIDE SEQUENCE [LARGE SCALE GENOMIC DNA]</scope>
    <source>
        <strain evidence="4 5">SSM26</strain>
    </source>
</reference>
<dbReference type="InterPro" id="IPR050361">
    <property type="entry name" value="MPP/UQCRC_Complex"/>
</dbReference>